<dbReference type="InterPro" id="IPR010496">
    <property type="entry name" value="AL/BT2_dom"/>
</dbReference>
<keyword evidence="3" id="KW-1185">Reference proteome</keyword>
<evidence type="ECO:0000259" key="1">
    <source>
        <dbReference type="Pfam" id="PF06439"/>
    </source>
</evidence>
<protein>
    <submittedName>
        <fullName evidence="2">DUF1080 domain-containing protein</fullName>
    </submittedName>
</protein>
<dbReference type="AlphaFoldDB" id="A0A3D8Y3L0"/>
<proteinExistence type="predicted"/>
<dbReference type="Gene3D" id="2.60.120.560">
    <property type="entry name" value="Exo-inulinase, domain 1"/>
    <property type="match status" value="1"/>
</dbReference>
<evidence type="ECO:0000313" key="2">
    <source>
        <dbReference type="EMBL" id="REA56649.1"/>
    </source>
</evidence>
<reference evidence="2 3" key="1">
    <citation type="submission" date="2018-07" db="EMBL/GenBank/DDBJ databases">
        <title>Dyadobacter roseus sp. nov., isolated from rose rhizosphere soil.</title>
        <authorList>
            <person name="Chen L."/>
        </authorList>
    </citation>
    <scope>NUCLEOTIDE SEQUENCE [LARGE SCALE GENOMIC DNA]</scope>
    <source>
        <strain evidence="2 3">RS19</strain>
    </source>
</reference>
<feature type="domain" description="3-keto-alpha-glucoside-1,2-lyase/3-keto-2-hydroxy-glucal hydratase" evidence="1">
    <location>
        <begin position="16"/>
        <end position="197"/>
    </location>
</feature>
<organism evidence="2 3">
    <name type="scientific">Dyadobacter luteus</name>
    <dbReference type="NCBI Taxonomy" id="2259619"/>
    <lineage>
        <taxon>Bacteria</taxon>
        <taxon>Pseudomonadati</taxon>
        <taxon>Bacteroidota</taxon>
        <taxon>Cytophagia</taxon>
        <taxon>Cytophagales</taxon>
        <taxon>Spirosomataceae</taxon>
        <taxon>Dyadobacter</taxon>
    </lineage>
</organism>
<gene>
    <name evidence="2" type="ORF">DSL64_26275</name>
</gene>
<dbReference type="Pfam" id="PF06439">
    <property type="entry name" value="3keto-disac_hyd"/>
    <property type="match status" value="1"/>
</dbReference>
<dbReference type="OrthoDB" id="929868at2"/>
<name>A0A3D8Y3L0_9BACT</name>
<dbReference type="GO" id="GO:0016787">
    <property type="term" value="F:hydrolase activity"/>
    <property type="evidence" value="ECO:0007669"/>
    <property type="project" value="InterPro"/>
</dbReference>
<accession>A0A3D8Y3L0</accession>
<dbReference type="EMBL" id="QNUL01000036">
    <property type="protein sequence ID" value="REA56649.1"/>
    <property type="molecule type" value="Genomic_DNA"/>
</dbReference>
<sequence>MGLFIHCMSAPEGKVISLFNGKDFQGWEGDTVKTWHLAGGAIVGGSLDEEVPHNEFLSTRKNYKNFTLRLKFKLTGAEGFINSGVQFHSKRIVKPAYEMIGYQADLGDKFWASLYDESRRNKTLAAPTPELVAQLLKPGEWNDYQVRSENGRIRIYLNNKLTVDYKETDKSIPQSGLIALQIHGGGKARVAFMDIFIEEL</sequence>
<comment type="caution">
    <text evidence="2">The sequence shown here is derived from an EMBL/GenBank/DDBJ whole genome shotgun (WGS) entry which is preliminary data.</text>
</comment>
<evidence type="ECO:0000313" key="3">
    <source>
        <dbReference type="Proteomes" id="UP000256373"/>
    </source>
</evidence>
<dbReference type="Proteomes" id="UP000256373">
    <property type="component" value="Unassembled WGS sequence"/>
</dbReference>